<proteinExistence type="predicted"/>
<dbReference type="RefSeq" id="WP_161013537.1">
    <property type="nucleotide sequence ID" value="NZ_WWCK01000003.1"/>
</dbReference>
<reference evidence="2 3" key="1">
    <citation type="submission" date="2019-12" db="EMBL/GenBank/DDBJ databases">
        <title>Novel species isolated from a subtropical stream in China.</title>
        <authorList>
            <person name="Lu H."/>
        </authorList>
    </citation>
    <scope>NUCLEOTIDE SEQUENCE [LARGE SCALE GENOMIC DNA]</scope>
    <source>
        <strain evidence="2 3">FT55W</strain>
    </source>
</reference>
<evidence type="ECO:0000313" key="2">
    <source>
        <dbReference type="EMBL" id="MYM66955.1"/>
    </source>
</evidence>
<evidence type="ECO:0000313" key="3">
    <source>
        <dbReference type="Proteomes" id="UP000450012"/>
    </source>
</evidence>
<feature type="transmembrane region" description="Helical" evidence="1">
    <location>
        <begin position="31"/>
        <end position="50"/>
    </location>
</feature>
<keyword evidence="1" id="KW-0812">Transmembrane</keyword>
<dbReference type="AlphaFoldDB" id="A0A7X4KBA4"/>
<accession>A0A7X4KBA4</accession>
<organism evidence="2 3">
    <name type="scientific">Duganella rivi</name>
    <dbReference type="NCBI Taxonomy" id="2666083"/>
    <lineage>
        <taxon>Bacteria</taxon>
        <taxon>Pseudomonadati</taxon>
        <taxon>Pseudomonadota</taxon>
        <taxon>Betaproteobacteria</taxon>
        <taxon>Burkholderiales</taxon>
        <taxon>Oxalobacteraceae</taxon>
        <taxon>Telluria group</taxon>
        <taxon>Duganella</taxon>
    </lineage>
</organism>
<dbReference type="Proteomes" id="UP000450012">
    <property type="component" value="Unassembled WGS sequence"/>
</dbReference>
<evidence type="ECO:0008006" key="4">
    <source>
        <dbReference type="Google" id="ProtNLM"/>
    </source>
</evidence>
<keyword evidence="1" id="KW-0472">Membrane</keyword>
<keyword evidence="1" id="KW-1133">Transmembrane helix</keyword>
<gene>
    <name evidence="2" type="ORF">GTP45_08960</name>
</gene>
<sequence>MKASTKAALLSALVFPGLGHLVLQPRRAKRGLLFLLPTAAAVFYLLRTVLQLASRLLDEINSGALPLDPIAITERIHTAGVDNAATNLASLVCVICWIGAIADALWLGRRRIDVPTTPRDAP</sequence>
<protein>
    <recommendedName>
        <fullName evidence="4">DUF5683 domain-containing protein</fullName>
    </recommendedName>
</protein>
<dbReference type="EMBL" id="WWCK01000003">
    <property type="protein sequence ID" value="MYM66955.1"/>
    <property type="molecule type" value="Genomic_DNA"/>
</dbReference>
<keyword evidence="3" id="KW-1185">Reference proteome</keyword>
<comment type="caution">
    <text evidence="2">The sequence shown here is derived from an EMBL/GenBank/DDBJ whole genome shotgun (WGS) entry which is preliminary data.</text>
</comment>
<evidence type="ECO:0000256" key="1">
    <source>
        <dbReference type="SAM" id="Phobius"/>
    </source>
</evidence>
<name>A0A7X4KBA4_9BURK</name>